<dbReference type="SUPFAM" id="SSF160631">
    <property type="entry name" value="SMI1/KNR4-like"/>
    <property type="match status" value="1"/>
</dbReference>
<dbReference type="AlphaFoldDB" id="A0AAI8TSN3"/>
<dbReference type="Pfam" id="PF14568">
    <property type="entry name" value="SUKH_6"/>
    <property type="match status" value="1"/>
</dbReference>
<reference evidence="3" key="3">
    <citation type="submission" date="2023-03" db="EMBL/GenBank/DDBJ databases">
        <title>Draft genome sequence of a Mycolicibacterium mageritense strain H4_3_1 isolated from a hybrid biological-inorganic system reactor.</title>
        <authorList>
            <person name="Feng X."/>
            <person name="Kazama D."/>
            <person name="Sato K."/>
            <person name="Kobayashi H."/>
        </authorList>
    </citation>
    <scope>NUCLEOTIDE SEQUENCE</scope>
    <source>
        <strain evidence="3">H4_3_1</strain>
    </source>
</reference>
<evidence type="ECO:0000313" key="4">
    <source>
        <dbReference type="Proteomes" id="UP000465622"/>
    </source>
</evidence>
<reference evidence="2 4" key="1">
    <citation type="journal article" date="2019" name="Emerg. Microbes Infect.">
        <title>Comprehensive subspecies identification of 175 nontuberculous mycobacteria species based on 7547 genomic profiles.</title>
        <authorList>
            <person name="Matsumoto Y."/>
            <person name="Kinjo T."/>
            <person name="Motooka D."/>
            <person name="Nabeya D."/>
            <person name="Jung N."/>
            <person name="Uechi K."/>
            <person name="Horii T."/>
            <person name="Iida T."/>
            <person name="Fujita J."/>
            <person name="Nakamura S."/>
        </authorList>
    </citation>
    <scope>NUCLEOTIDE SEQUENCE [LARGE SCALE GENOMIC DNA]</scope>
    <source>
        <strain evidence="2 4">JCM 12375</strain>
    </source>
</reference>
<dbReference type="RefSeq" id="WP_073911095.1">
    <property type="nucleotide sequence ID" value="NZ_AP022567.1"/>
</dbReference>
<dbReference type="Gene3D" id="3.40.1580.10">
    <property type="entry name" value="SMI1/KNR4-like"/>
    <property type="match status" value="1"/>
</dbReference>
<protein>
    <recommendedName>
        <fullName evidence="1">Knr4/Smi1-like domain-containing protein</fullName>
    </recommendedName>
</protein>
<reference evidence="2" key="2">
    <citation type="submission" date="2020-02" db="EMBL/GenBank/DDBJ databases">
        <authorList>
            <person name="Matsumoto Y."/>
            <person name="Kinjo T."/>
            <person name="Motooka D."/>
            <person name="Nabeya D."/>
            <person name="Jung N."/>
            <person name="Uechi K."/>
            <person name="Horii T."/>
            <person name="Iida T."/>
            <person name="Fujita J."/>
            <person name="Nakamura S."/>
        </authorList>
    </citation>
    <scope>NUCLEOTIDE SEQUENCE</scope>
    <source>
        <strain evidence="2">JCM 12375</strain>
    </source>
</reference>
<dbReference type="Proteomes" id="UP000465622">
    <property type="component" value="Chromosome"/>
</dbReference>
<proteinExistence type="predicted"/>
<dbReference type="Proteomes" id="UP001241092">
    <property type="component" value="Chromosome"/>
</dbReference>
<dbReference type="EMBL" id="AP022567">
    <property type="protein sequence ID" value="BBX33140.1"/>
    <property type="molecule type" value="Genomic_DNA"/>
</dbReference>
<evidence type="ECO:0000259" key="1">
    <source>
        <dbReference type="SMART" id="SM00860"/>
    </source>
</evidence>
<accession>A0AAI8TSN3</accession>
<keyword evidence="4" id="KW-1185">Reference proteome</keyword>
<organism evidence="3 5">
    <name type="scientific">Mycolicibacterium mageritense</name>
    <name type="common">Mycobacterium mageritense</name>
    <dbReference type="NCBI Taxonomy" id="53462"/>
    <lineage>
        <taxon>Bacteria</taxon>
        <taxon>Bacillati</taxon>
        <taxon>Actinomycetota</taxon>
        <taxon>Actinomycetes</taxon>
        <taxon>Mycobacteriales</taxon>
        <taxon>Mycobacteriaceae</taxon>
        <taxon>Mycolicibacterium</taxon>
    </lineage>
</organism>
<feature type="domain" description="Knr4/Smi1-like" evidence="1">
    <location>
        <begin position="27"/>
        <end position="138"/>
    </location>
</feature>
<dbReference type="SMART" id="SM00860">
    <property type="entry name" value="SMI1_KNR4"/>
    <property type="match status" value="1"/>
</dbReference>
<evidence type="ECO:0000313" key="5">
    <source>
        <dbReference type="Proteomes" id="UP001241092"/>
    </source>
</evidence>
<evidence type="ECO:0000313" key="3">
    <source>
        <dbReference type="EMBL" id="BDY28245.1"/>
    </source>
</evidence>
<gene>
    <name evidence="3" type="ORF">hbim_02176</name>
    <name evidence="2" type="ORF">MMAGJ_24220</name>
</gene>
<name>A0AAI8TSN3_MYCME</name>
<evidence type="ECO:0000313" key="2">
    <source>
        <dbReference type="EMBL" id="BBX33140.1"/>
    </source>
</evidence>
<dbReference type="InterPro" id="IPR037883">
    <property type="entry name" value="Knr4/Smi1-like_sf"/>
</dbReference>
<dbReference type="EMBL" id="AP027452">
    <property type="protein sequence ID" value="BDY28245.1"/>
    <property type="molecule type" value="Genomic_DNA"/>
</dbReference>
<sequence>MDRGSFEQKFEELVSEGDPYGIRNTSGLDEANIAIVEDELQAGLPEDYKWFLARYWTGMFGSVDLYTLQSNDRSYIGKRQPEETLGKFVAFSDDGFGNAYCFPVENGRCVDRVVIVPLLPSEYTGETVSGGFLDFLSTHA</sequence>
<dbReference type="InterPro" id="IPR018958">
    <property type="entry name" value="Knr4/Smi1-like_dom"/>
</dbReference>